<keyword evidence="1" id="KW-0812">Transmembrane</keyword>
<accession>K7A830</accession>
<dbReference type="OrthoDB" id="9808870at2"/>
<keyword evidence="2" id="KW-0732">Signal</keyword>
<feature type="chain" id="PRO_5003901421" description="HupE/UreJ protein" evidence="2">
    <location>
        <begin position="30"/>
        <end position="347"/>
    </location>
</feature>
<keyword evidence="4" id="KW-1185">Reference proteome</keyword>
<organism evidence="3 4">
    <name type="scientific">Paraglaciecola psychrophila 170</name>
    <dbReference type="NCBI Taxonomy" id="1129794"/>
    <lineage>
        <taxon>Bacteria</taxon>
        <taxon>Pseudomonadati</taxon>
        <taxon>Pseudomonadota</taxon>
        <taxon>Gammaproteobacteria</taxon>
        <taxon>Alteromonadales</taxon>
        <taxon>Alteromonadaceae</taxon>
        <taxon>Paraglaciecola</taxon>
    </lineage>
</organism>
<gene>
    <name evidence="3" type="ORF">C427_5548</name>
</gene>
<feature type="transmembrane region" description="Helical" evidence="1">
    <location>
        <begin position="247"/>
        <end position="267"/>
    </location>
</feature>
<dbReference type="EMBL" id="CP003837">
    <property type="protein sequence ID" value="AGH47642.1"/>
    <property type="molecule type" value="Genomic_DNA"/>
</dbReference>
<dbReference type="InterPro" id="IPR032809">
    <property type="entry name" value="Put_HupE_UreJ"/>
</dbReference>
<proteinExistence type="predicted"/>
<evidence type="ECO:0000313" key="4">
    <source>
        <dbReference type="Proteomes" id="UP000011864"/>
    </source>
</evidence>
<feature type="transmembrane region" description="Helical" evidence="1">
    <location>
        <begin position="209"/>
        <end position="226"/>
    </location>
</feature>
<feature type="transmembrane region" description="Helical" evidence="1">
    <location>
        <begin position="314"/>
        <end position="335"/>
    </location>
</feature>
<protein>
    <recommendedName>
        <fullName evidence="5">HupE/UreJ protein</fullName>
    </recommendedName>
</protein>
<dbReference type="HOGENOM" id="CLU_043645_0_0_6"/>
<evidence type="ECO:0000256" key="2">
    <source>
        <dbReference type="SAM" id="SignalP"/>
    </source>
</evidence>
<reference evidence="3 4" key="1">
    <citation type="journal article" date="2013" name="Genome Announc.">
        <title>Complete Genome Sequence of Glaciecola psychrophila Strain 170T.</title>
        <authorList>
            <person name="Yin J."/>
            <person name="Chen J."/>
            <person name="Liu G."/>
            <person name="Yu Y."/>
            <person name="Song L."/>
            <person name="Wang X."/>
            <person name="Qu X."/>
        </authorList>
    </citation>
    <scope>NUCLEOTIDE SEQUENCE [LARGE SCALE GENOMIC DNA]</scope>
    <source>
        <strain evidence="3 4">170</strain>
    </source>
</reference>
<dbReference type="Proteomes" id="UP000011864">
    <property type="component" value="Chromosome"/>
</dbReference>
<dbReference type="eggNOG" id="COG2370">
    <property type="taxonomic scope" value="Bacteria"/>
</dbReference>
<feature type="transmembrane region" description="Helical" evidence="1">
    <location>
        <begin position="154"/>
        <end position="177"/>
    </location>
</feature>
<feature type="signal peptide" evidence="2">
    <location>
        <begin position="1"/>
        <end position="29"/>
    </location>
</feature>
<sequence length="347" mass="38443">MLIRPIINIIKACCFATALTWLSVLPASADVFVLGDFRITPGEEAGMYVLNAQLPTSIMSNTDITLPESCTLQRFNRQAFTDKTQLRYDFQCTQHFNQEAAIITPWFIDGAKVLLNIDGQSTSITLKRSLDTTVIPLSHTTELTLSKSETVKRYLWQGMLHIWFGWDHLAFVLCLCLLASHLRLLTLITTFTLGHSLTLALAYYKVVNIPIAPIEILIALSIILMAREALKHMKLACLGLPTKALTASVGVVLLFGLIHGLGFASALSELGVPQNEIGLALLFFNLGVEVGQVMFIAALYALSKALSTLKNKQIDFYLRTSVLYAVGILGSFWVFERLLRFPFANLS</sequence>
<evidence type="ECO:0000256" key="1">
    <source>
        <dbReference type="SAM" id="Phobius"/>
    </source>
</evidence>
<dbReference type="STRING" id="1129794.C427_5548"/>
<evidence type="ECO:0000313" key="3">
    <source>
        <dbReference type="EMBL" id="AGH47642.1"/>
    </source>
</evidence>
<dbReference type="RefSeq" id="WP_007636735.1">
    <property type="nucleotide sequence ID" value="NC_020514.1"/>
</dbReference>
<evidence type="ECO:0008006" key="5">
    <source>
        <dbReference type="Google" id="ProtNLM"/>
    </source>
</evidence>
<dbReference type="KEGG" id="gps:C427_5548"/>
<feature type="transmembrane region" description="Helical" evidence="1">
    <location>
        <begin position="279"/>
        <end position="302"/>
    </location>
</feature>
<dbReference type="Pfam" id="PF13795">
    <property type="entry name" value="HupE_UreJ_2"/>
    <property type="match status" value="1"/>
</dbReference>
<dbReference type="AlphaFoldDB" id="K7A830"/>
<dbReference type="PATRIC" id="fig|1129794.4.peg.5524"/>
<keyword evidence="1" id="KW-1133">Transmembrane helix</keyword>
<name>K7A830_9ALTE</name>
<keyword evidence="1" id="KW-0472">Membrane</keyword>